<name>A0A815TJE2_9BILA</name>
<dbReference type="EMBL" id="CAJNOO010012226">
    <property type="protein sequence ID" value="CAF1506857.1"/>
    <property type="molecule type" value="Genomic_DNA"/>
</dbReference>
<evidence type="ECO:0000256" key="1">
    <source>
        <dbReference type="SAM" id="Coils"/>
    </source>
</evidence>
<feature type="compositionally biased region" description="Polar residues" evidence="2">
    <location>
        <begin position="44"/>
        <end position="54"/>
    </location>
</feature>
<feature type="non-terminal residue" evidence="3">
    <location>
        <position position="1"/>
    </location>
</feature>
<evidence type="ECO:0000313" key="3">
    <source>
        <dbReference type="EMBL" id="CAF1506857.1"/>
    </source>
</evidence>
<organism evidence="3 4">
    <name type="scientific">Rotaria sordida</name>
    <dbReference type="NCBI Taxonomy" id="392033"/>
    <lineage>
        <taxon>Eukaryota</taxon>
        <taxon>Metazoa</taxon>
        <taxon>Spiralia</taxon>
        <taxon>Gnathifera</taxon>
        <taxon>Rotifera</taxon>
        <taxon>Eurotatoria</taxon>
        <taxon>Bdelloidea</taxon>
        <taxon>Philodinida</taxon>
        <taxon>Philodinidae</taxon>
        <taxon>Rotaria</taxon>
    </lineage>
</organism>
<evidence type="ECO:0000313" key="4">
    <source>
        <dbReference type="Proteomes" id="UP000663882"/>
    </source>
</evidence>
<gene>
    <name evidence="3" type="ORF">RFH988_LOCUS38949</name>
</gene>
<accession>A0A815TJE2</accession>
<feature type="region of interest" description="Disordered" evidence="2">
    <location>
        <begin position="44"/>
        <end position="65"/>
    </location>
</feature>
<evidence type="ECO:0000256" key="2">
    <source>
        <dbReference type="SAM" id="MobiDB-lite"/>
    </source>
</evidence>
<protein>
    <submittedName>
        <fullName evidence="3">Uncharacterized protein</fullName>
    </submittedName>
</protein>
<dbReference type="OrthoDB" id="10045393at2759"/>
<keyword evidence="1" id="KW-0175">Coiled coil</keyword>
<reference evidence="3" key="1">
    <citation type="submission" date="2021-02" db="EMBL/GenBank/DDBJ databases">
        <authorList>
            <person name="Nowell W R."/>
        </authorList>
    </citation>
    <scope>NUCLEOTIDE SEQUENCE</scope>
</reference>
<feature type="compositionally biased region" description="Basic and acidic residues" evidence="2">
    <location>
        <begin position="55"/>
        <end position="65"/>
    </location>
</feature>
<feature type="coiled-coil region" evidence="1">
    <location>
        <begin position="9"/>
        <end position="43"/>
    </location>
</feature>
<proteinExistence type="predicted"/>
<dbReference type="AlphaFoldDB" id="A0A815TJE2"/>
<dbReference type="Proteomes" id="UP000663882">
    <property type="component" value="Unassembled WGS sequence"/>
</dbReference>
<sequence>MNTDNTVSLGRLFEELQNTQASIQDLRIENRSIHQQLRSLTKNVSNFSSPVSSKNENENDLDRHRDAIVKEDYKSEIESLLL</sequence>
<comment type="caution">
    <text evidence="3">The sequence shown here is derived from an EMBL/GenBank/DDBJ whole genome shotgun (WGS) entry which is preliminary data.</text>
</comment>